<protein>
    <submittedName>
        <fullName evidence="2">Uncharacterized protein</fullName>
    </submittedName>
</protein>
<keyword evidence="1" id="KW-0812">Transmembrane</keyword>
<dbReference type="Proteomes" id="UP000020077">
    <property type="component" value="Unassembled WGS sequence"/>
</dbReference>
<sequence length="126" mass="13379">MGGIPTGKGREKIDQHLVVVLLAFILTAVIVDQVAATGKLDAAAVGQTTIHRTAACFNILLQSLQKRRLAIACIAGDQHQTELAGQHRRQQCPVEGGIDIGRVSQGIHAARTRIAASALAIERDQV</sequence>
<reference evidence="2 3" key="1">
    <citation type="submission" date="2014-02" db="EMBL/GenBank/DDBJ databases">
        <title>Expanding our view of genomic diversity in Candidatus Accumulibacter clades.</title>
        <authorList>
            <person name="Skennerton C.T."/>
            <person name="Barr J.J."/>
            <person name="Slater F.R."/>
            <person name="Bond P.L."/>
            <person name="Tyson G.W."/>
        </authorList>
    </citation>
    <scope>NUCLEOTIDE SEQUENCE [LARGE SCALE GENOMIC DNA]</scope>
    <source>
        <strain evidence="3">BA-91</strain>
    </source>
</reference>
<organism evidence="2 3">
    <name type="scientific">Candidatus Accumulibacter phosphatis</name>
    <dbReference type="NCBI Taxonomy" id="327160"/>
    <lineage>
        <taxon>Bacteria</taxon>
        <taxon>Pseudomonadati</taxon>
        <taxon>Pseudomonadota</taxon>
        <taxon>Betaproteobacteria</taxon>
        <taxon>Candidatus Accumulibacter</taxon>
    </lineage>
</organism>
<comment type="caution">
    <text evidence="2">The sequence shown here is derived from an EMBL/GenBank/DDBJ whole genome shotgun (WGS) entry which is preliminary data.</text>
</comment>
<keyword evidence="1" id="KW-0472">Membrane</keyword>
<evidence type="ECO:0000256" key="1">
    <source>
        <dbReference type="SAM" id="Phobius"/>
    </source>
</evidence>
<accession>A0A080LRN2</accession>
<dbReference type="AlphaFoldDB" id="A0A080LRN2"/>
<keyword evidence="1" id="KW-1133">Transmembrane helix</keyword>
<proteinExistence type="predicted"/>
<dbReference type="EMBL" id="JDVG02000628">
    <property type="protein sequence ID" value="KFB70917.1"/>
    <property type="molecule type" value="Genomic_DNA"/>
</dbReference>
<name>A0A080LRN2_9PROT</name>
<feature type="transmembrane region" description="Helical" evidence="1">
    <location>
        <begin position="17"/>
        <end position="36"/>
    </location>
</feature>
<evidence type="ECO:0000313" key="3">
    <source>
        <dbReference type="Proteomes" id="UP000020077"/>
    </source>
</evidence>
<evidence type="ECO:0000313" key="2">
    <source>
        <dbReference type="EMBL" id="KFB70917.1"/>
    </source>
</evidence>
<gene>
    <name evidence="2" type="ORF">AW09_003969</name>
</gene>